<accession>A0AC59Y991</accession>
<proteinExistence type="predicted"/>
<gene>
    <name evidence="1" type="ORF">MRATA1EN22A_LOCUS3377</name>
</gene>
<protein>
    <submittedName>
        <fullName evidence="1">Uncharacterized protein</fullName>
    </submittedName>
</protein>
<reference evidence="1" key="2">
    <citation type="submission" date="2025-03" db="EMBL/GenBank/DDBJ databases">
        <authorList>
            <consortium name="ELIXIR-Norway"/>
            <consortium name="Elixir Norway"/>
        </authorList>
    </citation>
    <scope>NUCLEOTIDE SEQUENCE</scope>
</reference>
<evidence type="ECO:0000313" key="1">
    <source>
        <dbReference type="EMBL" id="CAM9499161.1"/>
    </source>
</evidence>
<name>A0AC59Y991_RANTA</name>
<organism evidence="1 2">
    <name type="scientific">Rangifer tarandus platyrhynchus</name>
    <name type="common">Svalbard reindeer</name>
    <dbReference type="NCBI Taxonomy" id="3082113"/>
    <lineage>
        <taxon>Eukaryota</taxon>
        <taxon>Metazoa</taxon>
        <taxon>Chordata</taxon>
        <taxon>Craniata</taxon>
        <taxon>Vertebrata</taxon>
        <taxon>Euteleostomi</taxon>
        <taxon>Mammalia</taxon>
        <taxon>Eutheria</taxon>
        <taxon>Laurasiatheria</taxon>
        <taxon>Artiodactyla</taxon>
        <taxon>Ruminantia</taxon>
        <taxon>Pecora</taxon>
        <taxon>Cervidae</taxon>
        <taxon>Odocoileinae</taxon>
        <taxon>Rangifer</taxon>
    </lineage>
</organism>
<reference evidence="1" key="1">
    <citation type="submission" date="2023-05" db="EMBL/GenBank/DDBJ databases">
        <authorList>
            <consortium name="ELIXIR-Norway"/>
        </authorList>
    </citation>
    <scope>NUCLEOTIDE SEQUENCE</scope>
</reference>
<evidence type="ECO:0000313" key="2">
    <source>
        <dbReference type="Proteomes" id="UP001162501"/>
    </source>
</evidence>
<sequence>MGARSPSPPRASSVRLVHAPWPGSAPVPAHAFPDSGGAIAPQSGTGLAAKWLWDLRMGYPRKFEPRLRTVKSGKFALLRTLGCHQTAQPGSPSPAPLRQPAIGRCKYQVLCPATGDAPPDREAWPGRSPSGHLGVYTGRPRARRSGPQTARGRGGARAGGAARGERHWKAAGWGAARAGRSRAGGCKESPPGPEGCRSSAPRKTMYGVLRGTTCRRRRGRAEPA</sequence>
<dbReference type="Proteomes" id="UP001162501">
    <property type="component" value="Chromosome 11"/>
</dbReference>
<dbReference type="EMBL" id="OX596095">
    <property type="protein sequence ID" value="CAM9499161.1"/>
    <property type="molecule type" value="Genomic_DNA"/>
</dbReference>